<gene>
    <name evidence="3" type="ORF">CA13_45730</name>
</gene>
<dbReference type="Gene3D" id="3.40.30.10">
    <property type="entry name" value="Glutaredoxin"/>
    <property type="match status" value="1"/>
</dbReference>
<dbReference type="Gene3D" id="2.60.40.1120">
    <property type="entry name" value="Carboxypeptidase-like, regulatory domain"/>
    <property type="match status" value="1"/>
</dbReference>
<evidence type="ECO:0000313" key="3">
    <source>
        <dbReference type="EMBL" id="TWT83110.1"/>
    </source>
</evidence>
<dbReference type="Pfam" id="PF13620">
    <property type="entry name" value="CarboxypepD_reg"/>
    <property type="match status" value="1"/>
</dbReference>
<dbReference type="AlphaFoldDB" id="A0A5C5Z7D6"/>
<dbReference type="Pfam" id="PF13899">
    <property type="entry name" value="Thioredoxin_7"/>
    <property type="match status" value="1"/>
</dbReference>
<keyword evidence="4" id="KW-1185">Reference proteome</keyword>
<dbReference type="InterPro" id="IPR036249">
    <property type="entry name" value="Thioredoxin-like_sf"/>
</dbReference>
<protein>
    <submittedName>
        <fullName evidence="3">Nickel uptake substrate-specific transmembrane region</fullName>
    </submittedName>
</protein>
<dbReference type="RefSeq" id="WP_146400049.1">
    <property type="nucleotide sequence ID" value="NZ_SJPJ01000001.1"/>
</dbReference>
<organism evidence="3 4">
    <name type="scientific">Novipirellula herctigrandis</name>
    <dbReference type="NCBI Taxonomy" id="2527986"/>
    <lineage>
        <taxon>Bacteria</taxon>
        <taxon>Pseudomonadati</taxon>
        <taxon>Planctomycetota</taxon>
        <taxon>Planctomycetia</taxon>
        <taxon>Pirellulales</taxon>
        <taxon>Pirellulaceae</taxon>
        <taxon>Novipirellula</taxon>
    </lineage>
</organism>
<dbReference type="EMBL" id="SJPJ01000001">
    <property type="protein sequence ID" value="TWT83110.1"/>
    <property type="molecule type" value="Genomic_DNA"/>
</dbReference>
<feature type="chain" id="PRO_5023108905" evidence="2">
    <location>
        <begin position="27"/>
        <end position="985"/>
    </location>
</feature>
<reference evidence="3 4" key="1">
    <citation type="submission" date="2019-02" db="EMBL/GenBank/DDBJ databases">
        <title>Deep-cultivation of Planctomycetes and their phenomic and genomic characterization uncovers novel biology.</title>
        <authorList>
            <person name="Wiegand S."/>
            <person name="Jogler M."/>
            <person name="Boedeker C."/>
            <person name="Pinto D."/>
            <person name="Vollmers J."/>
            <person name="Rivas-Marin E."/>
            <person name="Kohn T."/>
            <person name="Peeters S.H."/>
            <person name="Heuer A."/>
            <person name="Rast P."/>
            <person name="Oberbeckmann S."/>
            <person name="Bunk B."/>
            <person name="Jeske O."/>
            <person name="Meyerdierks A."/>
            <person name="Storesund J.E."/>
            <person name="Kallscheuer N."/>
            <person name="Luecker S."/>
            <person name="Lage O.M."/>
            <person name="Pohl T."/>
            <person name="Merkel B.J."/>
            <person name="Hornburger P."/>
            <person name="Mueller R.-W."/>
            <person name="Bruemmer F."/>
            <person name="Labrenz M."/>
            <person name="Spormann A.M."/>
            <person name="Op Den Camp H."/>
            <person name="Overmann J."/>
            <person name="Amann R."/>
            <person name="Jetten M.S.M."/>
            <person name="Mascher T."/>
            <person name="Medema M.H."/>
            <person name="Devos D.P."/>
            <person name="Kaster A.-K."/>
            <person name="Ovreas L."/>
            <person name="Rohde M."/>
            <person name="Galperin M.Y."/>
            <person name="Jogler C."/>
        </authorList>
    </citation>
    <scope>NUCLEOTIDE SEQUENCE [LARGE SCALE GENOMIC DNA]</scope>
    <source>
        <strain evidence="3 4">CA13</strain>
    </source>
</reference>
<evidence type="ECO:0000313" key="4">
    <source>
        <dbReference type="Proteomes" id="UP000315010"/>
    </source>
</evidence>
<comment type="caution">
    <text evidence="3">The sequence shown here is derived from an EMBL/GenBank/DDBJ whole genome shotgun (WGS) entry which is preliminary data.</text>
</comment>
<evidence type="ECO:0000256" key="1">
    <source>
        <dbReference type="SAM" id="MobiDB-lite"/>
    </source>
</evidence>
<dbReference type="SUPFAM" id="SSF49464">
    <property type="entry name" value="Carboxypeptidase regulatory domain-like"/>
    <property type="match status" value="1"/>
</dbReference>
<keyword evidence="3" id="KW-0472">Membrane</keyword>
<dbReference type="Proteomes" id="UP000315010">
    <property type="component" value="Unassembled WGS sequence"/>
</dbReference>
<keyword evidence="2" id="KW-0732">Signal</keyword>
<feature type="region of interest" description="Disordered" evidence="1">
    <location>
        <begin position="933"/>
        <end position="953"/>
    </location>
</feature>
<dbReference type="OrthoDB" id="232400at2"/>
<keyword evidence="3" id="KW-0812">Transmembrane</keyword>
<feature type="signal peptide" evidence="2">
    <location>
        <begin position="1"/>
        <end position="26"/>
    </location>
</feature>
<dbReference type="InterPro" id="IPR008969">
    <property type="entry name" value="CarboxyPept-like_regulatory"/>
</dbReference>
<name>A0A5C5Z7D6_9BACT</name>
<evidence type="ECO:0000256" key="2">
    <source>
        <dbReference type="SAM" id="SignalP"/>
    </source>
</evidence>
<accession>A0A5C5Z7D6</accession>
<dbReference type="SUPFAM" id="SSF52833">
    <property type="entry name" value="Thioredoxin-like"/>
    <property type="match status" value="1"/>
</dbReference>
<sequence length="985" mass="109355" precursor="true">MKSLAFVSPVTIVALVCFFSHGSAFADSDLVSVDVTGTVVSPDGNVATNANVRFSLPSGKLDKAVKTDDDGKFQLLLEVKKAALKGVVIRAESSDGKQLSVSRFSSDNDSVTTEGIEIQLSETKEGSIQVLDANGAPVDDASVAVQLRWPNTISGIRTDDSGRVTFRYPETDRVNSVVAWKDNVGLDYRVYSLSRRQRSDALAKVPEFPTDDAQTLRLEGTASLRVRISDDSGQPIPNVQTYVWLLNKESESNQLNLSYYTDQFAQSTDENGEVVFPWIPAWQKTMLQVWPSADEFGRSRGTYDPATGNGLLEMQLTRLVPIRGKVTDPDGNAVSKITVVARGEGYSMDDSSDSATTDDEGNYELHVAPEKIYLVVVKDMKWAAAPQTGFAVRANEPVEGKDFVLREATRVYGTLSEEGSGEPISNQRVIVYQYGEELNSLEGVELNNPENSRRWVNPMLTFNETTDEQGHFEFALGDGSFDIRPPQQEKSEKFEIAGEAELKLNVTTVLRKEVELTGKVTEKETDDPVGSAKLEGVAQNFSGEDWQAATNAEGMFRVMRQKESTYVHVVGRGTELAAIAIVKPEQTKLEVKLEPTGSVTGRLLSDETKEPWADKKINYGVDVPSDTGSSWSTRFGDSVVTDEEGRFEIDGLVGGWDYSVNLGTTEEGMYHSLPDFSVETGEAKDLGDVQAPPKPKRYVPPTLEQRIAKAFEVDGTPVERLERAKKSIKLVNQHLLIVFGKPENKKVHRLMEIRYQDADFREVRDEFRFMAIPTDEQRRGVADALAKELDESIEGERADFLLVILNRDGKKVDVLDTKKLCNDDGFSKDKFIETLRSHQPKMPDARTALDDALRRANEEGKRVIVQETATWCGPCHLLSRFLDDNRTWEKDYVLVKMDHRLEGARELMKEIRDGAKGGIPWYAILDASGEKLATSNTPDSGENIGYPSSETGQSHFANMLNQTRNRMTKEDVNALINQLTADDDE</sequence>
<proteinExistence type="predicted"/>